<dbReference type="FunFam" id="3.40.720.10:FF:000061">
    <property type="entry name" value="Sulfatase atsG"/>
    <property type="match status" value="1"/>
</dbReference>
<evidence type="ECO:0000259" key="3">
    <source>
        <dbReference type="Pfam" id="PF00884"/>
    </source>
</evidence>
<accession>Q7UUN8</accession>
<sequence length="707" mass="80009">MLPWWAMSCCCPHCWPRRWDDSLRPKLLNKNQQRLGSQSRACFRVRLPCEATGCSPTISRLTPKISTMIKYWIAAAWVGCCFLSPALLSSVDAADSDALPPPNILWLTSEDNGPQLGCYGDEYADTPNLDKLATRSLRYEKCWSNAPVCAPARTTLISGMYATSLGGEHMRSGVRVPEDFKFYPNVLREAGYFCTNNSKTDYNFADTAAIQSWHECDGKAHFRHREREDQPFFSVFNFTISHESKIRNEHTLVHDPDKAPVPAYQPNVHTVRRDWAQYYDRLTEMDAMCGKILKQLEEDGLTDSTIVFYYGDHGSGMPRSKRWPYNSGLHVPFLLHVPEKYKHLAPADYNSGGVSDRMVSFVDMGPTAISLAGAKLPSTMQGVPFAGQLNGKPKDYLFGYRGRMDERVDMVRSCTDGRYVYIRHFHPERIYFAYIDYMFQTPTTQIWKKMFDAGELNEAQSKVWQVKPLEELFDLEADPDEVNNLVSNPAHADKLNAMRSELRNWMKSTTDLGVVPEAEMHRLAGNKPPRQWALSSDLDWSHLVDMAWDTTTAWNGLTDQKLQDLRELCTSQSSIDRYWGTRGLTLAMLSPSSTLEPDAHAAALRLLDPIAAKGESPIVRAAACEGLLVAGNDSQREHAKETLLQFANVNNEGHFVAMTALNLIDNHRQELDWDVKSALRKVPTKGDNPPKRADKYVESLLKYLLAN</sequence>
<dbReference type="EMBL" id="BX294138">
    <property type="protein sequence ID" value="CAD73041.1"/>
    <property type="molecule type" value="Genomic_DNA"/>
</dbReference>
<dbReference type="Proteomes" id="UP000001025">
    <property type="component" value="Chromosome"/>
</dbReference>
<dbReference type="PANTHER" id="PTHR42693">
    <property type="entry name" value="ARYLSULFATASE FAMILY MEMBER"/>
    <property type="match status" value="1"/>
</dbReference>
<keyword evidence="5" id="KW-1185">Reference proteome</keyword>
<protein>
    <submittedName>
        <fullName evidence="4">Probable sulfatase atsG</fullName>
        <ecNumber evidence="4">3.1.6.-</ecNumber>
    </submittedName>
</protein>
<dbReference type="InParanoid" id="Q7UUN8"/>
<dbReference type="InterPro" id="IPR050738">
    <property type="entry name" value="Sulfatase"/>
</dbReference>
<proteinExistence type="inferred from homology"/>
<dbReference type="HOGENOM" id="CLU_006332_7_2_0"/>
<organism evidence="4 5">
    <name type="scientific">Rhodopirellula baltica (strain DSM 10527 / NCIMB 13988 / SH1)</name>
    <dbReference type="NCBI Taxonomy" id="243090"/>
    <lineage>
        <taxon>Bacteria</taxon>
        <taxon>Pseudomonadati</taxon>
        <taxon>Planctomycetota</taxon>
        <taxon>Planctomycetia</taxon>
        <taxon>Pirellulales</taxon>
        <taxon>Pirellulaceae</taxon>
        <taxon>Rhodopirellula</taxon>
    </lineage>
</organism>
<dbReference type="eggNOG" id="COG4096">
    <property type="taxonomic scope" value="Bacteria"/>
</dbReference>
<dbReference type="Gene3D" id="3.40.720.10">
    <property type="entry name" value="Alkaline Phosphatase, subunit A"/>
    <property type="match status" value="1"/>
</dbReference>
<feature type="domain" description="Sulfatase N-terminal" evidence="3">
    <location>
        <begin position="102"/>
        <end position="374"/>
    </location>
</feature>
<dbReference type="KEGG" id="rba:RB3177"/>
<evidence type="ECO:0000313" key="4">
    <source>
        <dbReference type="EMBL" id="CAD73041.1"/>
    </source>
</evidence>
<dbReference type="GO" id="GO:0004065">
    <property type="term" value="F:arylsulfatase activity"/>
    <property type="evidence" value="ECO:0000318"/>
    <property type="project" value="GO_Central"/>
</dbReference>
<comment type="similarity">
    <text evidence="1">Belongs to the sulfatase family.</text>
</comment>
<dbReference type="CDD" id="cd16027">
    <property type="entry name" value="SGSH"/>
    <property type="match status" value="1"/>
</dbReference>
<evidence type="ECO:0000256" key="2">
    <source>
        <dbReference type="ARBA" id="ARBA00022801"/>
    </source>
</evidence>
<dbReference type="EnsemblBacteria" id="CAD73041">
    <property type="protein sequence ID" value="CAD73041"/>
    <property type="gene ID" value="RB3177"/>
</dbReference>
<dbReference type="PATRIC" id="fig|243090.15.peg.1466"/>
<dbReference type="Pfam" id="PF00884">
    <property type="entry name" value="Sulfatase"/>
    <property type="match status" value="1"/>
</dbReference>
<evidence type="ECO:0000313" key="5">
    <source>
        <dbReference type="Proteomes" id="UP000001025"/>
    </source>
</evidence>
<reference evidence="4 5" key="1">
    <citation type="journal article" date="2003" name="Proc. Natl. Acad. Sci. U.S.A.">
        <title>Complete genome sequence of the marine planctomycete Pirellula sp. strain 1.</title>
        <authorList>
            <person name="Gloeckner F.O."/>
            <person name="Kube M."/>
            <person name="Bauer M."/>
            <person name="Teeling H."/>
            <person name="Lombardot T."/>
            <person name="Ludwig W."/>
            <person name="Gade D."/>
            <person name="Beck A."/>
            <person name="Borzym K."/>
            <person name="Heitmann K."/>
            <person name="Rabus R."/>
            <person name="Schlesner H."/>
            <person name="Amann R."/>
            <person name="Reinhardt R."/>
        </authorList>
    </citation>
    <scope>NUCLEOTIDE SEQUENCE [LARGE SCALE GENOMIC DNA]</scope>
    <source>
        <strain evidence="5">DSM 10527 / NCIMB 13988 / SH1</strain>
    </source>
</reference>
<keyword evidence="2 4" id="KW-0378">Hydrolase</keyword>
<dbReference type="InterPro" id="IPR000917">
    <property type="entry name" value="Sulfatase_N"/>
</dbReference>
<dbReference type="SUPFAM" id="SSF53649">
    <property type="entry name" value="Alkaline phosphatase-like"/>
    <property type="match status" value="1"/>
</dbReference>
<gene>
    <name evidence="4" type="ordered locus">RB3177</name>
</gene>
<dbReference type="OrthoDB" id="9763613at2"/>
<dbReference type="STRING" id="243090.RB3177"/>
<dbReference type="InterPro" id="IPR017850">
    <property type="entry name" value="Alkaline_phosphatase_core_sf"/>
</dbReference>
<name>Q7UUN8_RHOBA</name>
<dbReference type="AlphaFoldDB" id="Q7UUN8"/>
<dbReference type="EC" id="3.1.6.-" evidence="4"/>
<dbReference type="PANTHER" id="PTHR42693:SF53">
    <property type="entry name" value="ENDO-4-O-SULFATASE"/>
    <property type="match status" value="1"/>
</dbReference>
<evidence type="ECO:0000256" key="1">
    <source>
        <dbReference type="ARBA" id="ARBA00008779"/>
    </source>
</evidence>
<dbReference type="eggNOG" id="COG3119">
    <property type="taxonomic scope" value="Bacteria"/>
</dbReference>